<dbReference type="InterPro" id="IPR036061">
    <property type="entry name" value="CheW-like_dom_sf"/>
</dbReference>
<keyword evidence="3" id="KW-1185">Reference proteome</keyword>
<feature type="domain" description="CheW-like" evidence="1">
    <location>
        <begin position="4"/>
        <end position="143"/>
    </location>
</feature>
<dbReference type="PANTHER" id="PTHR22617:SF23">
    <property type="entry name" value="CHEMOTAXIS PROTEIN CHEW"/>
    <property type="match status" value="1"/>
</dbReference>
<organism evidence="2 3">
    <name type="scientific">Lacunisphaera limnophila</name>
    <dbReference type="NCBI Taxonomy" id="1838286"/>
    <lineage>
        <taxon>Bacteria</taxon>
        <taxon>Pseudomonadati</taxon>
        <taxon>Verrucomicrobiota</taxon>
        <taxon>Opitutia</taxon>
        <taxon>Opitutales</taxon>
        <taxon>Opitutaceae</taxon>
        <taxon>Lacunisphaera</taxon>
    </lineage>
</organism>
<protein>
    <submittedName>
        <fullName evidence="2">Chemotaxis protein CheW</fullName>
    </submittedName>
</protein>
<dbReference type="Gene3D" id="2.40.50.180">
    <property type="entry name" value="CheA-289, Domain 4"/>
    <property type="match status" value="1"/>
</dbReference>
<gene>
    <name evidence="2" type="primary">cheW_2</name>
    <name evidence="2" type="ORF">Verru16b_02701</name>
</gene>
<dbReference type="AlphaFoldDB" id="A0A1D8AXL7"/>
<sequence>MSTSRQYCTFLINHLLMGIDVLEVQEVIRGRPLTPVPLAPDAVHGLINLRGQIVTAVDLRRRLALPGRAPEAPTMLIVVRLGAEVAALIADDIGDVLEVDTASFELPPETLSPAAQHLIIGVQKLPQRLLHILDAARCADVAA</sequence>
<dbReference type="InterPro" id="IPR002545">
    <property type="entry name" value="CheW-lke_dom"/>
</dbReference>
<evidence type="ECO:0000259" key="1">
    <source>
        <dbReference type="PROSITE" id="PS50851"/>
    </source>
</evidence>
<name>A0A1D8AXL7_9BACT</name>
<dbReference type="Proteomes" id="UP000095228">
    <property type="component" value="Chromosome"/>
</dbReference>
<proteinExistence type="predicted"/>
<dbReference type="PROSITE" id="PS50851">
    <property type="entry name" value="CHEW"/>
    <property type="match status" value="1"/>
</dbReference>
<accession>A0A1D8AXL7</accession>
<dbReference type="GO" id="GO:0005829">
    <property type="term" value="C:cytosol"/>
    <property type="evidence" value="ECO:0007669"/>
    <property type="project" value="TreeGrafter"/>
</dbReference>
<dbReference type="OrthoDB" id="9790406at2"/>
<dbReference type="GO" id="GO:0007165">
    <property type="term" value="P:signal transduction"/>
    <property type="evidence" value="ECO:0007669"/>
    <property type="project" value="InterPro"/>
</dbReference>
<dbReference type="SMART" id="SM00260">
    <property type="entry name" value="CheW"/>
    <property type="match status" value="1"/>
</dbReference>
<dbReference type="PATRIC" id="fig|1838286.3.peg.2715"/>
<dbReference type="Pfam" id="PF01584">
    <property type="entry name" value="CheW"/>
    <property type="match status" value="1"/>
</dbReference>
<dbReference type="GO" id="GO:0006935">
    <property type="term" value="P:chemotaxis"/>
    <property type="evidence" value="ECO:0007669"/>
    <property type="project" value="InterPro"/>
</dbReference>
<dbReference type="KEGG" id="obg:Verru16b_02701"/>
<dbReference type="InterPro" id="IPR039315">
    <property type="entry name" value="CheW"/>
</dbReference>
<evidence type="ECO:0000313" key="3">
    <source>
        <dbReference type="Proteomes" id="UP000095228"/>
    </source>
</evidence>
<dbReference type="RefSeq" id="WP_069962744.1">
    <property type="nucleotide sequence ID" value="NZ_CP016094.1"/>
</dbReference>
<dbReference type="SUPFAM" id="SSF50341">
    <property type="entry name" value="CheW-like"/>
    <property type="match status" value="1"/>
</dbReference>
<dbReference type="STRING" id="1838286.Verru16b_02701"/>
<dbReference type="Gene3D" id="2.30.30.40">
    <property type="entry name" value="SH3 Domains"/>
    <property type="match status" value="1"/>
</dbReference>
<dbReference type="PANTHER" id="PTHR22617">
    <property type="entry name" value="CHEMOTAXIS SENSOR HISTIDINE KINASE-RELATED"/>
    <property type="match status" value="1"/>
</dbReference>
<dbReference type="EMBL" id="CP016094">
    <property type="protein sequence ID" value="AOS45617.1"/>
    <property type="molecule type" value="Genomic_DNA"/>
</dbReference>
<evidence type="ECO:0000313" key="2">
    <source>
        <dbReference type="EMBL" id="AOS45617.1"/>
    </source>
</evidence>
<reference evidence="2 3" key="1">
    <citation type="submission" date="2016-06" db="EMBL/GenBank/DDBJ databases">
        <title>Three novel species with peptidoglycan cell walls form the new genus Lacunisphaera gen. nov. in the family Opitutaceae of the verrucomicrobial subdivision 4.</title>
        <authorList>
            <person name="Rast P."/>
            <person name="Gloeckner I."/>
            <person name="Jogler M."/>
            <person name="Boedeker C."/>
            <person name="Jeske O."/>
            <person name="Wiegand S."/>
            <person name="Reinhardt R."/>
            <person name="Schumann P."/>
            <person name="Rohde M."/>
            <person name="Spring S."/>
            <person name="Gloeckner F.O."/>
            <person name="Jogler C."/>
        </authorList>
    </citation>
    <scope>NUCLEOTIDE SEQUENCE [LARGE SCALE GENOMIC DNA]</scope>
    <source>
        <strain evidence="2 3">IG16b</strain>
    </source>
</reference>